<evidence type="ECO:0000313" key="4">
    <source>
        <dbReference type="Proteomes" id="UP000789831"/>
    </source>
</evidence>
<keyword evidence="2" id="KW-0732">Signal</keyword>
<reference evidence="3" key="1">
    <citation type="submission" date="2021-06" db="EMBL/GenBank/DDBJ databases">
        <authorList>
            <person name="Kallberg Y."/>
            <person name="Tangrot J."/>
            <person name="Rosling A."/>
        </authorList>
    </citation>
    <scope>NUCLEOTIDE SEQUENCE</scope>
    <source>
        <strain evidence="3">MT106</strain>
    </source>
</reference>
<dbReference type="AlphaFoldDB" id="A0A9N9BR73"/>
<feature type="signal peptide" evidence="2">
    <location>
        <begin position="1"/>
        <end position="16"/>
    </location>
</feature>
<organism evidence="3 4">
    <name type="scientific">Ambispora gerdemannii</name>
    <dbReference type="NCBI Taxonomy" id="144530"/>
    <lineage>
        <taxon>Eukaryota</taxon>
        <taxon>Fungi</taxon>
        <taxon>Fungi incertae sedis</taxon>
        <taxon>Mucoromycota</taxon>
        <taxon>Glomeromycotina</taxon>
        <taxon>Glomeromycetes</taxon>
        <taxon>Archaeosporales</taxon>
        <taxon>Ambisporaceae</taxon>
        <taxon>Ambispora</taxon>
    </lineage>
</organism>
<feature type="chain" id="PRO_5040394044" evidence="2">
    <location>
        <begin position="17"/>
        <end position="107"/>
    </location>
</feature>
<comment type="caution">
    <text evidence="3">The sequence shown here is derived from an EMBL/GenBank/DDBJ whole genome shotgun (WGS) entry which is preliminary data.</text>
</comment>
<keyword evidence="1" id="KW-1133">Transmembrane helix</keyword>
<evidence type="ECO:0000313" key="3">
    <source>
        <dbReference type="EMBL" id="CAG8578097.1"/>
    </source>
</evidence>
<name>A0A9N9BR73_9GLOM</name>
<keyword evidence="1" id="KW-0812">Transmembrane</keyword>
<evidence type="ECO:0000256" key="1">
    <source>
        <dbReference type="SAM" id="Phobius"/>
    </source>
</evidence>
<evidence type="ECO:0000256" key="2">
    <source>
        <dbReference type="SAM" id="SignalP"/>
    </source>
</evidence>
<protein>
    <submittedName>
        <fullName evidence="3">8418_t:CDS:1</fullName>
    </submittedName>
</protein>
<feature type="transmembrane region" description="Helical" evidence="1">
    <location>
        <begin position="6"/>
        <end position="28"/>
    </location>
</feature>
<proteinExistence type="predicted"/>
<sequence length="107" mass="12201">MAILNTILISIGLSMGLTLLSCICRNLFCRADSPQTNTTSTDLPTTQFYALPIQEQQQPNQPQMFPVYQQETQVYNQPIPQVYNQPIPQVYNQQPIPQIYNPQTTVK</sequence>
<dbReference type="EMBL" id="CAJVPL010001573">
    <property type="protein sequence ID" value="CAG8578097.1"/>
    <property type="molecule type" value="Genomic_DNA"/>
</dbReference>
<accession>A0A9N9BR73</accession>
<keyword evidence="1" id="KW-0472">Membrane</keyword>
<gene>
    <name evidence="3" type="ORF">AGERDE_LOCUS7982</name>
</gene>
<keyword evidence="4" id="KW-1185">Reference proteome</keyword>
<dbReference type="Proteomes" id="UP000789831">
    <property type="component" value="Unassembled WGS sequence"/>
</dbReference>